<protein>
    <submittedName>
        <fullName evidence="1">Uncharacterized protein</fullName>
    </submittedName>
</protein>
<dbReference type="Proteomes" id="UP000224130">
    <property type="component" value="Unassembled WGS sequence"/>
</dbReference>
<evidence type="ECO:0000313" key="2">
    <source>
        <dbReference type="Proteomes" id="UP000224130"/>
    </source>
</evidence>
<dbReference type="AlphaFoldDB" id="A0A2A9ESC3"/>
<proteinExistence type="predicted"/>
<evidence type="ECO:0000313" key="1">
    <source>
        <dbReference type="EMBL" id="PFG41904.1"/>
    </source>
</evidence>
<reference evidence="1 2" key="1">
    <citation type="submission" date="2017-10" db="EMBL/GenBank/DDBJ databases">
        <title>Sequencing the genomes of 1000 actinobacteria strains.</title>
        <authorList>
            <person name="Klenk H.-P."/>
        </authorList>
    </citation>
    <scope>NUCLEOTIDE SEQUENCE [LARGE SCALE GENOMIC DNA]</scope>
    <source>
        <strain evidence="1 2">DSM 21863</strain>
    </source>
</reference>
<accession>A0A2A9ESC3</accession>
<name>A0A2A9ESC3_9MICO</name>
<organism evidence="1 2">
    <name type="scientific">Isoptericola jiangsuensis</name>
    <dbReference type="NCBI Taxonomy" id="548579"/>
    <lineage>
        <taxon>Bacteria</taxon>
        <taxon>Bacillati</taxon>
        <taxon>Actinomycetota</taxon>
        <taxon>Actinomycetes</taxon>
        <taxon>Micrococcales</taxon>
        <taxon>Promicromonosporaceae</taxon>
        <taxon>Isoptericola</taxon>
    </lineage>
</organism>
<keyword evidence="2" id="KW-1185">Reference proteome</keyword>
<gene>
    <name evidence="1" type="ORF">ATJ88_0553</name>
</gene>
<dbReference type="EMBL" id="PDJJ01000001">
    <property type="protein sequence ID" value="PFG41904.1"/>
    <property type="molecule type" value="Genomic_DNA"/>
</dbReference>
<comment type="caution">
    <text evidence="1">The sequence shown here is derived from an EMBL/GenBank/DDBJ whole genome shotgun (WGS) entry which is preliminary data.</text>
</comment>
<sequence>MTRTTAHALRDGGARRRVAAALAAFAVAAAGALA</sequence>